<dbReference type="InterPro" id="IPR036390">
    <property type="entry name" value="WH_DNA-bd_sf"/>
</dbReference>
<keyword evidence="4" id="KW-0902">Two-component regulatory system</keyword>
<dbReference type="EC" id="2.7.13.3" evidence="2"/>
<dbReference type="GO" id="GO:0003677">
    <property type="term" value="F:DNA binding"/>
    <property type="evidence" value="ECO:0007669"/>
    <property type="project" value="InterPro"/>
</dbReference>
<comment type="caution">
    <text evidence="7">The sequence shown here is derived from an EMBL/GenBank/DDBJ whole genome shotgun (WGS) entry which is preliminary data.</text>
</comment>
<dbReference type="SUPFAM" id="SSF46785">
    <property type="entry name" value="Winged helix' DNA-binding domain"/>
    <property type="match status" value="1"/>
</dbReference>
<dbReference type="Proteomes" id="UP000236488">
    <property type="component" value="Unassembled WGS sequence"/>
</dbReference>
<dbReference type="SMART" id="SM00387">
    <property type="entry name" value="HATPase_c"/>
    <property type="match status" value="1"/>
</dbReference>
<dbReference type="InterPro" id="IPR011991">
    <property type="entry name" value="ArsR-like_HTH"/>
</dbReference>
<reference evidence="7 8" key="1">
    <citation type="journal article" date="2018" name="Int. J. Syst. Evol. Microbiol.">
        <title>Rubneribacter badeniensis gen. nov., sp. nov. and Enteroscipio rubneri gen. nov., sp. nov., new members of the Eggerthellaceae isolated from human faeces.</title>
        <authorList>
            <person name="Danylec N."/>
            <person name="Gobl A."/>
            <person name="Stoll D.A."/>
            <person name="Hetzer B."/>
            <person name="Kulling S.E."/>
            <person name="Huch M."/>
        </authorList>
    </citation>
    <scope>NUCLEOTIDE SEQUENCE [LARGE SCALE GENOMIC DNA]</scope>
    <source>
        <strain evidence="7 8">ResAG-85</strain>
    </source>
</reference>
<protein>
    <recommendedName>
        <fullName evidence="2">histidine kinase</fullName>
        <ecNumber evidence="2">2.7.13.3</ecNumber>
    </recommendedName>
</protein>
<dbReference type="Pfam" id="PF09339">
    <property type="entry name" value="HTH_IclR"/>
    <property type="match status" value="1"/>
</dbReference>
<gene>
    <name evidence="7" type="ORF">C2L80_06930</name>
</gene>
<evidence type="ECO:0000313" key="8">
    <source>
        <dbReference type="Proteomes" id="UP000236488"/>
    </source>
</evidence>
<dbReference type="PROSITE" id="PS50109">
    <property type="entry name" value="HIS_KIN"/>
    <property type="match status" value="1"/>
</dbReference>
<dbReference type="EMBL" id="PPEL01000034">
    <property type="protein sequence ID" value="PNV65351.1"/>
    <property type="molecule type" value="Genomic_DNA"/>
</dbReference>
<dbReference type="PRINTS" id="PR00344">
    <property type="entry name" value="BCTRLSENSOR"/>
</dbReference>
<dbReference type="Gene3D" id="3.30.565.10">
    <property type="entry name" value="Histidine kinase-like ATPase, C-terminal domain"/>
    <property type="match status" value="1"/>
</dbReference>
<dbReference type="InterPro" id="IPR004358">
    <property type="entry name" value="Sig_transdc_His_kin-like_C"/>
</dbReference>
<proteinExistence type="predicted"/>
<evidence type="ECO:0000256" key="5">
    <source>
        <dbReference type="SAM" id="MobiDB-lite"/>
    </source>
</evidence>
<dbReference type="Gene3D" id="1.10.10.10">
    <property type="entry name" value="Winged helix-like DNA-binding domain superfamily/Winged helix DNA-binding domain"/>
    <property type="match status" value="1"/>
</dbReference>
<evidence type="ECO:0000256" key="4">
    <source>
        <dbReference type="ARBA" id="ARBA00023012"/>
    </source>
</evidence>
<dbReference type="Pfam" id="PF02518">
    <property type="entry name" value="HATPase_c"/>
    <property type="match status" value="1"/>
</dbReference>
<feature type="region of interest" description="Disordered" evidence="5">
    <location>
        <begin position="1"/>
        <end position="20"/>
    </location>
</feature>
<dbReference type="InterPro" id="IPR005467">
    <property type="entry name" value="His_kinase_dom"/>
</dbReference>
<organism evidence="7 8">
    <name type="scientific">Rubneribacter badeniensis</name>
    <dbReference type="NCBI Taxonomy" id="2070688"/>
    <lineage>
        <taxon>Bacteria</taxon>
        <taxon>Bacillati</taxon>
        <taxon>Actinomycetota</taxon>
        <taxon>Coriobacteriia</taxon>
        <taxon>Eggerthellales</taxon>
        <taxon>Eggerthellaceae</taxon>
        <taxon>Rubneribacter</taxon>
    </lineage>
</organism>
<dbReference type="InterPro" id="IPR036890">
    <property type="entry name" value="HATPase_C_sf"/>
</dbReference>
<evidence type="ECO:0000259" key="6">
    <source>
        <dbReference type="PROSITE" id="PS50109"/>
    </source>
</evidence>
<evidence type="ECO:0000256" key="3">
    <source>
        <dbReference type="ARBA" id="ARBA00022777"/>
    </source>
</evidence>
<feature type="region of interest" description="Disordered" evidence="5">
    <location>
        <begin position="230"/>
        <end position="271"/>
    </location>
</feature>
<name>A0A2K2U4X4_9ACTN</name>
<evidence type="ECO:0000256" key="2">
    <source>
        <dbReference type="ARBA" id="ARBA00012438"/>
    </source>
</evidence>
<dbReference type="GO" id="GO:0006355">
    <property type="term" value="P:regulation of DNA-templated transcription"/>
    <property type="evidence" value="ECO:0007669"/>
    <property type="project" value="InterPro"/>
</dbReference>
<dbReference type="InterPro" id="IPR036388">
    <property type="entry name" value="WH-like_DNA-bd_sf"/>
</dbReference>
<dbReference type="InterPro" id="IPR003594">
    <property type="entry name" value="HATPase_dom"/>
</dbReference>
<dbReference type="SUPFAM" id="SSF55874">
    <property type="entry name" value="ATPase domain of HSP90 chaperone/DNA topoisomerase II/histidine kinase"/>
    <property type="match status" value="1"/>
</dbReference>
<keyword evidence="3" id="KW-0418">Kinase</keyword>
<evidence type="ECO:0000256" key="1">
    <source>
        <dbReference type="ARBA" id="ARBA00000085"/>
    </source>
</evidence>
<dbReference type="CDD" id="cd00090">
    <property type="entry name" value="HTH_ARSR"/>
    <property type="match status" value="1"/>
</dbReference>
<evidence type="ECO:0000313" key="7">
    <source>
        <dbReference type="EMBL" id="PNV65351.1"/>
    </source>
</evidence>
<comment type="catalytic activity">
    <reaction evidence="1">
        <text>ATP + protein L-histidine = ADP + protein N-phospho-L-histidine.</text>
        <dbReference type="EC" id="2.7.13.3"/>
    </reaction>
</comment>
<keyword evidence="8" id="KW-1185">Reference proteome</keyword>
<accession>A0A2K2U4X4</accession>
<dbReference type="AlphaFoldDB" id="A0A2K2U4X4"/>
<dbReference type="InterPro" id="IPR005471">
    <property type="entry name" value="Tscrpt_reg_IclR_N"/>
</dbReference>
<feature type="domain" description="Histidine kinase" evidence="6">
    <location>
        <begin position="55"/>
        <end position="178"/>
    </location>
</feature>
<dbReference type="RefSeq" id="WP_087197231.1">
    <property type="nucleotide sequence ID" value="NZ_PPEL01000034.1"/>
</dbReference>
<feature type="compositionally biased region" description="Low complexity" evidence="5">
    <location>
        <begin position="247"/>
        <end position="271"/>
    </location>
</feature>
<dbReference type="GO" id="GO:0000160">
    <property type="term" value="P:phosphorelay signal transduction system"/>
    <property type="evidence" value="ECO:0007669"/>
    <property type="project" value="UniProtKB-KW"/>
</dbReference>
<sequence length="377" mass="40237">MNNQIERADHSHETPDEHAEGYDYARVNAVARIALYDDLRSAPRVTEIQPAPTGEFIENLASKVYEQAKTSGGTIPYTVIREVSENFIHARFAEVTVSILDDGNTIRFADQGPGIPQKEKAQLPGFTSAIEPMKRYIRGVGSGLPIVKEYLEFSHGTISIEDNLGTGSVVTISLKEAPGATEFAPANELGRTESAPSEATVPHAAALAPSAQTGLPTVGSGLGGMPAAGTPQYQAGGVQPLPAGPSQYAPAYQAGFPPQQPYPQFQQQVQAQPYQQGYPYPAQQTSAYLGQPAAAYPQTQHAIAPLVPPLSNREREFLPIFLSEGALGVTDLVHLTGVPQSSTHVTLTKLEQAGLIEKTAGQKRILTELGYQVANSL</sequence>
<keyword evidence="3" id="KW-0808">Transferase</keyword>
<dbReference type="GO" id="GO:0004673">
    <property type="term" value="F:protein histidine kinase activity"/>
    <property type="evidence" value="ECO:0007669"/>
    <property type="project" value="UniProtKB-EC"/>
</dbReference>